<dbReference type="EMBL" id="JBHSQJ010000161">
    <property type="protein sequence ID" value="MFC5911389.1"/>
    <property type="molecule type" value="Genomic_DNA"/>
</dbReference>
<dbReference type="Proteomes" id="UP001596174">
    <property type="component" value="Unassembled WGS sequence"/>
</dbReference>
<proteinExistence type="predicted"/>
<organism evidence="2 3">
    <name type="scientific">Streptacidiphilus monticola</name>
    <dbReference type="NCBI Taxonomy" id="2161674"/>
    <lineage>
        <taxon>Bacteria</taxon>
        <taxon>Bacillati</taxon>
        <taxon>Actinomycetota</taxon>
        <taxon>Actinomycetes</taxon>
        <taxon>Kitasatosporales</taxon>
        <taxon>Streptomycetaceae</taxon>
        <taxon>Streptacidiphilus</taxon>
    </lineage>
</organism>
<dbReference type="Pfam" id="PF05762">
    <property type="entry name" value="VWA_CoxE"/>
    <property type="match status" value="1"/>
</dbReference>
<comment type="caution">
    <text evidence="2">The sequence shown here is derived from an EMBL/GenBank/DDBJ whole genome shotgun (WGS) entry which is preliminary data.</text>
</comment>
<keyword evidence="3" id="KW-1185">Reference proteome</keyword>
<dbReference type="InterPro" id="IPR036465">
    <property type="entry name" value="vWFA_dom_sf"/>
</dbReference>
<feature type="non-terminal residue" evidence="2">
    <location>
        <position position="1"/>
    </location>
</feature>
<dbReference type="RefSeq" id="WP_380590263.1">
    <property type="nucleotide sequence ID" value="NZ_JBHSQJ010000161.1"/>
</dbReference>
<feature type="region of interest" description="Disordered" evidence="1">
    <location>
        <begin position="26"/>
        <end position="46"/>
    </location>
</feature>
<accession>A0ABW1GD68</accession>
<gene>
    <name evidence="2" type="ORF">ACFP3V_29820</name>
</gene>
<evidence type="ECO:0000256" key="1">
    <source>
        <dbReference type="SAM" id="MobiDB-lite"/>
    </source>
</evidence>
<evidence type="ECO:0000313" key="3">
    <source>
        <dbReference type="Proteomes" id="UP001596174"/>
    </source>
</evidence>
<dbReference type="Gene3D" id="3.40.50.410">
    <property type="entry name" value="von Willebrand factor, type A domain"/>
    <property type="match status" value="1"/>
</dbReference>
<sequence>QRTHLSTSPSTPTPGRLNMRGALARDAQQAAGAIPNAQPWTSIQRRHNPNPPLRLGIAVDVSGSMTAATAPVAAAAWILAHATRLTDPASRTATIAYDTALTAITHPGRAPQHITQFRATGSGHRLAEAIDALTHALDLDRPHAARLLVIASDGLYTDDETDAATARLARLAAAGCPALHLAFAPGFAPSPLPGTAFAHITDPTTTLDTITQAATTVLVRTR</sequence>
<reference evidence="3" key="1">
    <citation type="journal article" date="2019" name="Int. J. Syst. Evol. Microbiol.">
        <title>The Global Catalogue of Microorganisms (GCM) 10K type strain sequencing project: providing services to taxonomists for standard genome sequencing and annotation.</title>
        <authorList>
            <consortium name="The Broad Institute Genomics Platform"/>
            <consortium name="The Broad Institute Genome Sequencing Center for Infectious Disease"/>
            <person name="Wu L."/>
            <person name="Ma J."/>
        </authorList>
    </citation>
    <scope>NUCLEOTIDE SEQUENCE [LARGE SCALE GENOMIC DNA]</scope>
    <source>
        <strain evidence="3">JCM 4816</strain>
    </source>
</reference>
<dbReference type="InterPro" id="IPR008912">
    <property type="entry name" value="Uncharacterised_CoxE"/>
</dbReference>
<dbReference type="SUPFAM" id="SSF53300">
    <property type="entry name" value="vWA-like"/>
    <property type="match status" value="1"/>
</dbReference>
<name>A0ABW1GD68_9ACTN</name>
<evidence type="ECO:0000313" key="2">
    <source>
        <dbReference type="EMBL" id="MFC5911389.1"/>
    </source>
</evidence>
<protein>
    <submittedName>
        <fullName evidence="2">VWA domain-containing protein</fullName>
    </submittedName>
</protein>